<name>A0A1Y4VD14_9BACE</name>
<protein>
    <submittedName>
        <fullName evidence="2">Uncharacterized protein</fullName>
    </submittedName>
</protein>
<dbReference type="Proteomes" id="UP000196036">
    <property type="component" value="Unassembled WGS sequence"/>
</dbReference>
<dbReference type="Proteomes" id="UP001198461">
    <property type="component" value="Unassembled WGS sequence"/>
</dbReference>
<reference evidence="2" key="2">
    <citation type="journal article" date="2018" name="BMC Genomics">
        <title>Whole genome sequencing and function prediction of 133 gut anaerobes isolated from chicken caecum in pure cultures.</title>
        <authorList>
            <person name="Medvecky M."/>
            <person name="Cejkova D."/>
            <person name="Polansky O."/>
            <person name="Karasova D."/>
            <person name="Kubasova T."/>
            <person name="Cizek A."/>
            <person name="Rychlik I."/>
        </authorList>
    </citation>
    <scope>NUCLEOTIDE SEQUENCE</scope>
    <source>
        <strain evidence="2">An109</strain>
    </source>
</reference>
<organism evidence="2 3">
    <name type="scientific">Bacteroides xylanisolvens</name>
    <dbReference type="NCBI Taxonomy" id="371601"/>
    <lineage>
        <taxon>Bacteria</taxon>
        <taxon>Pseudomonadati</taxon>
        <taxon>Bacteroidota</taxon>
        <taxon>Bacteroidia</taxon>
        <taxon>Bacteroidales</taxon>
        <taxon>Bacteroidaceae</taxon>
        <taxon>Bacteroides</taxon>
    </lineage>
</organism>
<evidence type="ECO:0000313" key="3">
    <source>
        <dbReference type="Proteomes" id="UP000196036"/>
    </source>
</evidence>
<evidence type="ECO:0000313" key="1">
    <source>
        <dbReference type="EMBL" id="MCA4706020.1"/>
    </source>
</evidence>
<gene>
    <name evidence="2" type="ORF">B5E52_11600</name>
    <name evidence="1" type="ORF">LD004_20660</name>
</gene>
<dbReference type="EMBL" id="JAIWYE010000037">
    <property type="protein sequence ID" value="MCA4706020.1"/>
    <property type="molecule type" value="Genomic_DNA"/>
</dbReference>
<dbReference type="AlphaFoldDB" id="A0A1Y4VD14"/>
<evidence type="ECO:0000313" key="2">
    <source>
        <dbReference type="EMBL" id="OUQ67950.1"/>
    </source>
</evidence>
<reference evidence="1" key="3">
    <citation type="submission" date="2023-08" db="EMBL/GenBank/DDBJ databases">
        <title>Mucin Metabolism Genes Underlie the Key Renovations of Bacteroides xylanisolvens Genomes in Captive Great Apes.</title>
        <authorList>
            <person name="Nishida A.H."/>
        </authorList>
    </citation>
    <scope>NUCLEOTIDE SEQUENCE</scope>
    <source>
        <strain evidence="1">P13.H9</strain>
    </source>
</reference>
<dbReference type="RefSeq" id="WP_087318287.1">
    <property type="nucleotide sequence ID" value="NZ_JABFIB010000007.1"/>
</dbReference>
<comment type="caution">
    <text evidence="2">The sequence shown here is derived from an EMBL/GenBank/DDBJ whole genome shotgun (WGS) entry which is preliminary data.</text>
</comment>
<reference evidence="3" key="1">
    <citation type="submission" date="2017-04" db="EMBL/GenBank/DDBJ databases">
        <title>Function of individual gut microbiota members based on whole genome sequencing of pure cultures obtained from chicken caecum.</title>
        <authorList>
            <person name="Medvecky M."/>
            <person name="Cejkova D."/>
            <person name="Polansky O."/>
            <person name="Karasova D."/>
            <person name="Kubasova T."/>
            <person name="Cizek A."/>
            <person name="Rychlik I."/>
        </authorList>
    </citation>
    <scope>NUCLEOTIDE SEQUENCE [LARGE SCALE GENOMIC DNA]</scope>
    <source>
        <strain evidence="3">An109</strain>
    </source>
</reference>
<sequence>MMDKILGIRELISVHTQISELERKEAELATPMLTDLEYIPQIFEWFCELSGYNGDGGKLNTDKKMQFLIIIIFFYSPISLTGHRIPNGIRDILTELFGYKSKSAVSNLLKNLVPTYDNYRVFKEEVDLIYASIWKQLEGRGMLPYIPIL</sequence>
<proteinExistence type="predicted"/>
<accession>A0A1Y4VD14</accession>
<dbReference type="EMBL" id="NFLW01000021">
    <property type="protein sequence ID" value="OUQ67950.1"/>
    <property type="molecule type" value="Genomic_DNA"/>
</dbReference>